<comment type="caution">
    <text evidence="1">The sequence shown here is derived from an EMBL/GenBank/DDBJ whole genome shotgun (WGS) entry which is preliminary data.</text>
</comment>
<gene>
    <name evidence="1" type="ORF">FOL47_002403</name>
</gene>
<protein>
    <submittedName>
        <fullName evidence="1">Uncharacterized protein</fullName>
    </submittedName>
</protein>
<dbReference type="Proteomes" id="UP000591131">
    <property type="component" value="Unassembled WGS sequence"/>
</dbReference>
<keyword evidence="2" id="KW-1185">Reference proteome</keyword>
<organism evidence="1 2">
    <name type="scientific">Perkinsus chesapeaki</name>
    <name type="common">Clam parasite</name>
    <name type="synonym">Perkinsus andrewsi</name>
    <dbReference type="NCBI Taxonomy" id="330153"/>
    <lineage>
        <taxon>Eukaryota</taxon>
        <taxon>Sar</taxon>
        <taxon>Alveolata</taxon>
        <taxon>Perkinsozoa</taxon>
        <taxon>Perkinsea</taxon>
        <taxon>Perkinsida</taxon>
        <taxon>Perkinsidae</taxon>
        <taxon>Perkinsus</taxon>
    </lineage>
</organism>
<reference evidence="1 2" key="1">
    <citation type="submission" date="2020-04" db="EMBL/GenBank/DDBJ databases">
        <title>Perkinsus chesapeaki whole genome sequence.</title>
        <authorList>
            <person name="Bogema D.R."/>
        </authorList>
    </citation>
    <scope>NUCLEOTIDE SEQUENCE [LARGE SCALE GENOMIC DNA]</scope>
    <source>
        <strain evidence="1">ATCC PRA-425</strain>
    </source>
</reference>
<proteinExistence type="predicted"/>
<dbReference type="EMBL" id="JAAPAO010001658">
    <property type="protein sequence ID" value="KAF4649118.1"/>
    <property type="molecule type" value="Genomic_DNA"/>
</dbReference>
<sequence length="150" mass="17447">MLLQVDCATQRRGGPKAKGCAKKKKSLGIAFWRARGLYGPTVNPTEIEIAERLTPPAACELLKRWRMLVTNGVRRQAPYGLYVRRSERKSVDHIVNELEHRHKDWWKQHGRMCLSSKEGLREVPMENEGLRQLSTDEVRAWNETREIREV</sequence>
<dbReference type="AlphaFoldDB" id="A0A7J6KPP7"/>
<name>A0A7J6KPP7_PERCH</name>
<evidence type="ECO:0000313" key="2">
    <source>
        <dbReference type="Proteomes" id="UP000591131"/>
    </source>
</evidence>
<accession>A0A7J6KPP7</accession>
<evidence type="ECO:0000313" key="1">
    <source>
        <dbReference type="EMBL" id="KAF4649118.1"/>
    </source>
</evidence>